<dbReference type="InterPro" id="IPR020449">
    <property type="entry name" value="Tscrpt_reg_AraC-type_HTH"/>
</dbReference>
<dbReference type="PANTHER" id="PTHR43280">
    <property type="entry name" value="ARAC-FAMILY TRANSCRIPTIONAL REGULATOR"/>
    <property type="match status" value="1"/>
</dbReference>
<dbReference type="PROSITE" id="PS00041">
    <property type="entry name" value="HTH_ARAC_FAMILY_1"/>
    <property type="match status" value="1"/>
</dbReference>
<dbReference type="Pfam" id="PF12833">
    <property type="entry name" value="HTH_18"/>
    <property type="match status" value="1"/>
</dbReference>
<comment type="caution">
    <text evidence="5">The sequence shown here is derived from an EMBL/GenBank/DDBJ whole genome shotgun (WGS) entry which is preliminary data.</text>
</comment>
<keyword evidence="2" id="KW-0238">DNA-binding</keyword>
<reference evidence="5 6" key="1">
    <citation type="submission" date="2020-04" db="EMBL/GenBank/DDBJ databases">
        <title>Flammeovirga sp. SR4, a novel species isolated from seawater.</title>
        <authorList>
            <person name="Wang X."/>
        </authorList>
    </citation>
    <scope>NUCLEOTIDE SEQUENCE [LARGE SCALE GENOMIC DNA]</scope>
    <source>
        <strain evidence="5 6">SR4</strain>
    </source>
</reference>
<dbReference type="GO" id="GO:0003700">
    <property type="term" value="F:DNA-binding transcription factor activity"/>
    <property type="evidence" value="ECO:0007669"/>
    <property type="project" value="InterPro"/>
</dbReference>
<gene>
    <name evidence="5" type="ORF">HGP29_12740</name>
</gene>
<dbReference type="PROSITE" id="PS01124">
    <property type="entry name" value="HTH_ARAC_FAMILY_2"/>
    <property type="match status" value="1"/>
</dbReference>
<accession>A0A7X8SKS5</accession>
<dbReference type="PRINTS" id="PR00032">
    <property type="entry name" value="HTHARAC"/>
</dbReference>
<proteinExistence type="predicted"/>
<dbReference type="GO" id="GO:0043565">
    <property type="term" value="F:sequence-specific DNA binding"/>
    <property type="evidence" value="ECO:0007669"/>
    <property type="project" value="InterPro"/>
</dbReference>
<sequence>MIVNREHFDIGGKVILEKVAFRPPFKISTDMVNEACFLHIIKGTSKLFLPEKNIDLNDSDSLFLKCSTYMNAWQEKKEDQVNEALLVHIYPEILDKIFDQQLPSFLKGKEGVKHSSAEKIKISIMIENYIESLLFYFNQPSIVTEELVEIKVKELLLLLVNSHYSDNLEGIFSNLFTPNEYKFKELIDTHLFEDLSIQDYADIAGMSLSTFKRRFQMIYKISPKKYINNRRLEKAKQLLLNTEDRISDIAYDCGFNDVGYFSKTFNSHFNCSPSFYRKTEVQAAFN</sequence>
<evidence type="ECO:0000259" key="4">
    <source>
        <dbReference type="PROSITE" id="PS01124"/>
    </source>
</evidence>
<dbReference type="RefSeq" id="WP_168882790.1">
    <property type="nucleotide sequence ID" value="NZ_JABAIL010000003.1"/>
</dbReference>
<dbReference type="Gene3D" id="1.10.10.60">
    <property type="entry name" value="Homeodomain-like"/>
    <property type="match status" value="2"/>
</dbReference>
<dbReference type="SMART" id="SM00342">
    <property type="entry name" value="HTH_ARAC"/>
    <property type="match status" value="1"/>
</dbReference>
<dbReference type="InterPro" id="IPR018060">
    <property type="entry name" value="HTH_AraC"/>
</dbReference>
<feature type="domain" description="HTH araC/xylS-type" evidence="4">
    <location>
        <begin position="181"/>
        <end position="279"/>
    </location>
</feature>
<evidence type="ECO:0000256" key="2">
    <source>
        <dbReference type="ARBA" id="ARBA00023125"/>
    </source>
</evidence>
<keyword evidence="3" id="KW-0804">Transcription</keyword>
<dbReference type="InterPro" id="IPR054015">
    <property type="entry name" value="ExsA-like_N"/>
</dbReference>
<dbReference type="InterPro" id="IPR018062">
    <property type="entry name" value="HTH_AraC-typ_CS"/>
</dbReference>
<evidence type="ECO:0000313" key="6">
    <source>
        <dbReference type="Proteomes" id="UP000585050"/>
    </source>
</evidence>
<dbReference type="Proteomes" id="UP000585050">
    <property type="component" value="Unassembled WGS sequence"/>
</dbReference>
<dbReference type="EMBL" id="JABAIL010000003">
    <property type="protein sequence ID" value="NLR92085.1"/>
    <property type="molecule type" value="Genomic_DNA"/>
</dbReference>
<evidence type="ECO:0000256" key="3">
    <source>
        <dbReference type="ARBA" id="ARBA00023163"/>
    </source>
</evidence>
<evidence type="ECO:0000313" key="5">
    <source>
        <dbReference type="EMBL" id="NLR92085.1"/>
    </source>
</evidence>
<dbReference type="InterPro" id="IPR009057">
    <property type="entry name" value="Homeodomain-like_sf"/>
</dbReference>
<dbReference type="SUPFAM" id="SSF46689">
    <property type="entry name" value="Homeodomain-like"/>
    <property type="match status" value="2"/>
</dbReference>
<keyword evidence="1" id="KW-0805">Transcription regulation</keyword>
<dbReference type="Pfam" id="PF22200">
    <property type="entry name" value="ExsA_N"/>
    <property type="match status" value="1"/>
</dbReference>
<evidence type="ECO:0000256" key="1">
    <source>
        <dbReference type="ARBA" id="ARBA00023015"/>
    </source>
</evidence>
<name>A0A7X8SKS5_9BACT</name>
<dbReference type="AlphaFoldDB" id="A0A7X8SKS5"/>
<keyword evidence="6" id="KW-1185">Reference proteome</keyword>
<protein>
    <submittedName>
        <fullName evidence="5">Helix-turn-helix transcriptional regulator</fullName>
    </submittedName>
</protein>
<dbReference type="PANTHER" id="PTHR43280:SF2">
    <property type="entry name" value="HTH-TYPE TRANSCRIPTIONAL REGULATOR EXSA"/>
    <property type="match status" value="1"/>
</dbReference>
<organism evidence="5 6">
    <name type="scientific">Flammeovirga agarivorans</name>
    <dbReference type="NCBI Taxonomy" id="2726742"/>
    <lineage>
        <taxon>Bacteria</taxon>
        <taxon>Pseudomonadati</taxon>
        <taxon>Bacteroidota</taxon>
        <taxon>Cytophagia</taxon>
        <taxon>Cytophagales</taxon>
        <taxon>Flammeovirgaceae</taxon>
        <taxon>Flammeovirga</taxon>
    </lineage>
</organism>